<name>A0A225VLC8_9STRA</name>
<gene>
    <name evidence="1" type="ORF">PHMEG_00021650</name>
</gene>
<proteinExistence type="predicted"/>
<organism evidence="1 2">
    <name type="scientific">Phytophthora megakarya</name>
    <dbReference type="NCBI Taxonomy" id="4795"/>
    <lineage>
        <taxon>Eukaryota</taxon>
        <taxon>Sar</taxon>
        <taxon>Stramenopiles</taxon>
        <taxon>Oomycota</taxon>
        <taxon>Peronosporomycetes</taxon>
        <taxon>Peronosporales</taxon>
        <taxon>Peronosporaceae</taxon>
        <taxon>Phytophthora</taxon>
    </lineage>
</organism>
<dbReference type="EMBL" id="NBNE01004094">
    <property type="protein sequence ID" value="OWZ06142.1"/>
    <property type="molecule type" value="Genomic_DNA"/>
</dbReference>
<sequence>MGIPWQVQVVSPSEGSKRLGIYQGGEGLWEARVSPIWHPISEEAERIQCQRRILQQSRYVVNSVWVPRLRYRMILGGLFDTFIRQVARSVLRLPHPSPRSIYYDQANGIELNSCELDANVHRHREALRILNTPELPLHHALVESLEAYQNLLTVPIKLPIRVTTWIAQVIRFAAAIKPPLRCVCKWKQPTTACSERFKSLIFITLITLQAGIVATNWNSQFYLRFVGYISTKFGARLLTQVGLCRKRKRKGAKRGNVDTLYAKWKTVLTTEDSLMLRDPVEWVKVPVGIVPYQPRIGVEDWIVALALDTST</sequence>
<comment type="caution">
    <text evidence="1">The sequence shown here is derived from an EMBL/GenBank/DDBJ whole genome shotgun (WGS) entry which is preliminary data.</text>
</comment>
<dbReference type="Proteomes" id="UP000198211">
    <property type="component" value="Unassembled WGS sequence"/>
</dbReference>
<dbReference type="OrthoDB" id="123906at2759"/>
<protein>
    <submittedName>
        <fullName evidence="1">Uncharacterized protein</fullName>
    </submittedName>
</protein>
<reference evidence="2" key="1">
    <citation type="submission" date="2017-03" db="EMBL/GenBank/DDBJ databases">
        <title>Phytopthora megakarya and P. palmivora, two closely related causual agents of cacao black pod achieved similar genome size and gene model numbers by different mechanisms.</title>
        <authorList>
            <person name="Ali S."/>
            <person name="Shao J."/>
            <person name="Larry D.J."/>
            <person name="Kronmiller B."/>
            <person name="Shen D."/>
            <person name="Strem M.D."/>
            <person name="Melnick R.L."/>
            <person name="Guiltinan M.J."/>
            <person name="Tyler B.M."/>
            <person name="Meinhardt L.W."/>
            <person name="Bailey B.A."/>
        </authorList>
    </citation>
    <scope>NUCLEOTIDE SEQUENCE [LARGE SCALE GENOMIC DNA]</scope>
    <source>
        <strain evidence="2">zdho120</strain>
    </source>
</reference>
<keyword evidence="2" id="KW-1185">Reference proteome</keyword>
<dbReference type="AlphaFoldDB" id="A0A225VLC8"/>
<evidence type="ECO:0000313" key="1">
    <source>
        <dbReference type="EMBL" id="OWZ06142.1"/>
    </source>
</evidence>
<accession>A0A225VLC8</accession>
<evidence type="ECO:0000313" key="2">
    <source>
        <dbReference type="Proteomes" id="UP000198211"/>
    </source>
</evidence>